<dbReference type="Proteomes" id="UP000045285">
    <property type="component" value="Unassembled WGS sequence"/>
</dbReference>
<name>A0A090EFD6_MESPL</name>
<dbReference type="EMBL" id="CCMZ01000056">
    <property type="protein sequence ID" value="CDX26656.1"/>
    <property type="molecule type" value="Genomic_DNA"/>
</dbReference>
<sequence>MPMTNAGRNFIAAAIMNDGPPAFFDEAGTFIGAGDSSTAFDVGQTDLQAASNKLRMGMESGYPQRANNVLTFQSLYGTSDGNFAWEEWGIFNDPTAGVMLSRKVESLGTKTSAQSWLITIDITVNIGS</sequence>
<evidence type="ECO:0000313" key="1">
    <source>
        <dbReference type="EMBL" id="CDX26656.1"/>
    </source>
</evidence>
<keyword evidence="2" id="KW-1185">Reference proteome</keyword>
<organism evidence="1 2">
    <name type="scientific">Mesorhizobium plurifarium</name>
    <dbReference type="NCBI Taxonomy" id="69974"/>
    <lineage>
        <taxon>Bacteria</taxon>
        <taxon>Pseudomonadati</taxon>
        <taxon>Pseudomonadota</taxon>
        <taxon>Alphaproteobacteria</taxon>
        <taxon>Hyphomicrobiales</taxon>
        <taxon>Phyllobacteriaceae</taxon>
        <taxon>Mesorhizobium</taxon>
    </lineage>
</organism>
<evidence type="ECO:0000313" key="2">
    <source>
        <dbReference type="Proteomes" id="UP000045285"/>
    </source>
</evidence>
<protein>
    <submittedName>
        <fullName evidence="1">Uncharacterized protein</fullName>
    </submittedName>
</protein>
<gene>
    <name evidence="1" type="ORF">MPL3356_60484</name>
</gene>
<dbReference type="AlphaFoldDB" id="A0A090EFD6"/>
<accession>A0A090EFD6</accession>
<proteinExistence type="predicted"/>
<reference evidence="2" key="1">
    <citation type="submission" date="2014-08" db="EMBL/GenBank/DDBJ databases">
        <authorList>
            <person name="Moulin L."/>
        </authorList>
    </citation>
    <scope>NUCLEOTIDE SEQUENCE [LARGE SCALE GENOMIC DNA]</scope>
</reference>